<gene>
    <name evidence="9" type="ORF">FNC33_06260</name>
</gene>
<dbReference type="SUPFAM" id="SSF52540">
    <property type="entry name" value="P-loop containing nucleoside triphosphate hydrolases"/>
    <property type="match status" value="1"/>
</dbReference>
<dbReference type="Proteomes" id="UP000469081">
    <property type="component" value="Unassembled WGS sequence"/>
</dbReference>
<dbReference type="AlphaFoldDB" id="A0A6I4RXR2"/>
<dbReference type="PROSITE" id="PS00211">
    <property type="entry name" value="ABC_TRANSPORTER_1"/>
    <property type="match status" value="1"/>
</dbReference>
<dbReference type="InterPro" id="IPR017871">
    <property type="entry name" value="ABC_transporter-like_CS"/>
</dbReference>
<dbReference type="EMBL" id="VJEZ01000007">
    <property type="protein sequence ID" value="MWZ40143.1"/>
    <property type="molecule type" value="Genomic_DNA"/>
</dbReference>
<dbReference type="GO" id="GO:0005886">
    <property type="term" value="C:plasma membrane"/>
    <property type="evidence" value="ECO:0007669"/>
    <property type="project" value="UniProtKB-SubCell"/>
</dbReference>
<evidence type="ECO:0000256" key="3">
    <source>
        <dbReference type="ARBA" id="ARBA00022448"/>
    </source>
</evidence>
<dbReference type="PROSITE" id="PS50893">
    <property type="entry name" value="ABC_TRANSPORTER_2"/>
    <property type="match status" value="1"/>
</dbReference>
<dbReference type="InterPro" id="IPR003593">
    <property type="entry name" value="AAA+_ATPase"/>
</dbReference>
<protein>
    <submittedName>
        <fullName evidence="9">ABC transporter ATP-binding protein</fullName>
    </submittedName>
</protein>
<dbReference type="InterPro" id="IPR050388">
    <property type="entry name" value="ABC_Ni/Peptide_Import"/>
</dbReference>
<dbReference type="Gene3D" id="3.40.50.300">
    <property type="entry name" value="P-loop containing nucleotide triphosphate hydrolases"/>
    <property type="match status" value="1"/>
</dbReference>
<evidence type="ECO:0000313" key="10">
    <source>
        <dbReference type="Proteomes" id="UP000469081"/>
    </source>
</evidence>
<evidence type="ECO:0000256" key="7">
    <source>
        <dbReference type="ARBA" id="ARBA00023136"/>
    </source>
</evidence>
<dbReference type="GO" id="GO:0016887">
    <property type="term" value="F:ATP hydrolysis activity"/>
    <property type="evidence" value="ECO:0007669"/>
    <property type="project" value="InterPro"/>
</dbReference>
<comment type="caution">
    <text evidence="9">The sequence shown here is derived from an EMBL/GenBank/DDBJ whole genome shotgun (WGS) entry which is preliminary data.</text>
</comment>
<evidence type="ECO:0000256" key="4">
    <source>
        <dbReference type="ARBA" id="ARBA00022475"/>
    </source>
</evidence>
<evidence type="ECO:0000256" key="6">
    <source>
        <dbReference type="ARBA" id="ARBA00022840"/>
    </source>
</evidence>
<dbReference type="GO" id="GO:0005524">
    <property type="term" value="F:ATP binding"/>
    <property type="evidence" value="ECO:0007669"/>
    <property type="project" value="UniProtKB-KW"/>
</dbReference>
<proteinExistence type="inferred from homology"/>
<dbReference type="GO" id="GO:0015833">
    <property type="term" value="P:peptide transport"/>
    <property type="evidence" value="ECO:0007669"/>
    <property type="project" value="InterPro"/>
</dbReference>
<dbReference type="InterPro" id="IPR027417">
    <property type="entry name" value="P-loop_NTPase"/>
</dbReference>
<dbReference type="PANTHER" id="PTHR43297:SF7">
    <property type="entry name" value="D,D-DIPEPTIDE TRANSPORT ATP-BINDING PROTEIN DDPD-RELATED"/>
    <property type="match status" value="1"/>
</dbReference>
<dbReference type="SMART" id="SM00382">
    <property type="entry name" value="AAA"/>
    <property type="match status" value="1"/>
</dbReference>
<feature type="domain" description="ABC transporter" evidence="8">
    <location>
        <begin position="8"/>
        <end position="255"/>
    </location>
</feature>
<evidence type="ECO:0000256" key="5">
    <source>
        <dbReference type="ARBA" id="ARBA00022741"/>
    </source>
</evidence>
<dbReference type="Pfam" id="PF00005">
    <property type="entry name" value="ABC_tran"/>
    <property type="match status" value="1"/>
</dbReference>
<evidence type="ECO:0000256" key="1">
    <source>
        <dbReference type="ARBA" id="ARBA00004417"/>
    </source>
</evidence>
<dbReference type="CDD" id="cd03257">
    <property type="entry name" value="ABC_NikE_OppD_transporters"/>
    <property type="match status" value="1"/>
</dbReference>
<dbReference type="FunFam" id="3.40.50.300:FF:000016">
    <property type="entry name" value="Oligopeptide ABC transporter ATP-binding component"/>
    <property type="match status" value="1"/>
</dbReference>
<dbReference type="Pfam" id="PF08352">
    <property type="entry name" value="oligo_HPY"/>
    <property type="match status" value="1"/>
</dbReference>
<dbReference type="InterPro" id="IPR003439">
    <property type="entry name" value="ABC_transporter-like_ATP-bd"/>
</dbReference>
<evidence type="ECO:0000259" key="8">
    <source>
        <dbReference type="PROSITE" id="PS50893"/>
    </source>
</evidence>
<keyword evidence="5" id="KW-0547">Nucleotide-binding</keyword>
<dbReference type="RefSeq" id="WP_003041126.1">
    <property type="nucleotide sequence ID" value="NZ_VJEZ01000007.1"/>
</dbReference>
<keyword evidence="3" id="KW-0813">Transport</keyword>
<dbReference type="GO" id="GO:0055085">
    <property type="term" value="P:transmembrane transport"/>
    <property type="evidence" value="ECO:0007669"/>
    <property type="project" value="UniProtKB-ARBA"/>
</dbReference>
<name>A0A6I4RXR2_FRATU</name>
<keyword evidence="7" id="KW-0472">Membrane</keyword>
<organism evidence="9 10">
    <name type="scientific">Francisella tularensis</name>
    <dbReference type="NCBI Taxonomy" id="263"/>
    <lineage>
        <taxon>Bacteria</taxon>
        <taxon>Pseudomonadati</taxon>
        <taxon>Pseudomonadota</taxon>
        <taxon>Gammaproteobacteria</taxon>
        <taxon>Thiotrichales</taxon>
        <taxon>Francisellaceae</taxon>
        <taxon>Francisella</taxon>
    </lineage>
</organism>
<comment type="similarity">
    <text evidence="2">Belongs to the ABC transporter superfamily.</text>
</comment>
<evidence type="ECO:0000313" key="9">
    <source>
        <dbReference type="EMBL" id="MWZ40143.1"/>
    </source>
</evidence>
<dbReference type="InterPro" id="IPR013563">
    <property type="entry name" value="Oligopep_ABC_C"/>
</dbReference>
<keyword evidence="4" id="KW-1003">Cell membrane</keyword>
<dbReference type="NCBIfam" id="TIGR01727">
    <property type="entry name" value="oligo_HPY"/>
    <property type="match status" value="1"/>
</dbReference>
<keyword evidence="6 9" id="KW-0067">ATP-binding</keyword>
<accession>A0A6I4RXR2</accession>
<evidence type="ECO:0000256" key="2">
    <source>
        <dbReference type="ARBA" id="ARBA00005417"/>
    </source>
</evidence>
<sequence>MKDLALQIKDLNVSFKTDDGMFSAVRDISFDLKKGHTLGIVGESGSGKSQTVLSLMGLLAGNAVVSGQALFHDQNLINMSTKNLNKIRGDKIAMIFQDPMTSLNPYLTIHKQLLEPLTIHKGMSHKDATKKVLEMLDAVQIPDAKNRLKLYPHEFSGGMRQRVVIAMALLCSPEILIADEPTTALDVTVQGQILQLLSDLQKEFHMSMLFITHDLGVVAEICHDVMVMYCGNIMEQGTVDNIFANAQHPYTKGLLNTMPSITRDVDILQTIPGETPNIHNMPKGCPFVTRCDFAIDICRDTKPELISYLDQRTACHLVKEYK</sequence>
<comment type="subcellular location">
    <subcellularLocation>
        <location evidence="1">Cell inner membrane</location>
        <topology evidence="1">Peripheral membrane protein</topology>
    </subcellularLocation>
</comment>
<dbReference type="PANTHER" id="PTHR43297">
    <property type="entry name" value="OLIGOPEPTIDE TRANSPORT ATP-BINDING PROTEIN APPD"/>
    <property type="match status" value="1"/>
</dbReference>
<reference evidence="9 10" key="1">
    <citation type="submission" date="2019-06" db="EMBL/GenBank/DDBJ databases">
        <title>Phylogeography and genetic diversity of Francisella tularensis subsp. holarctica in France (1947-2018).</title>
        <authorList>
            <person name="Kevin M."/>
            <person name="Madani N."/>
            <person name="Maurin M."/>
        </authorList>
    </citation>
    <scope>NUCLEOTIDE SEQUENCE [LARGE SCALE GENOMIC DNA]</scope>
    <source>
        <strain evidence="9 10">ATCC 15482</strain>
    </source>
</reference>